<reference evidence="2" key="1">
    <citation type="submission" date="2021-09" db="EMBL/GenBank/DDBJ databases">
        <authorList>
            <person name="Martin H S."/>
        </authorList>
    </citation>
    <scope>NUCLEOTIDE SEQUENCE</scope>
</reference>
<evidence type="ECO:0000256" key="1">
    <source>
        <dbReference type="SAM" id="MobiDB-lite"/>
    </source>
</evidence>
<accession>A0A8J2RKQ0</accession>
<dbReference type="EMBL" id="CAKASE010000083">
    <property type="protein sequence ID" value="CAG9585905.1"/>
    <property type="molecule type" value="Genomic_DNA"/>
</dbReference>
<dbReference type="Proteomes" id="UP000789524">
    <property type="component" value="Unassembled WGS sequence"/>
</dbReference>
<name>A0A8J2RKQ0_9NEOP</name>
<organism evidence="2 3">
    <name type="scientific">Danaus chrysippus</name>
    <name type="common">African queen</name>
    <dbReference type="NCBI Taxonomy" id="151541"/>
    <lineage>
        <taxon>Eukaryota</taxon>
        <taxon>Metazoa</taxon>
        <taxon>Ecdysozoa</taxon>
        <taxon>Arthropoda</taxon>
        <taxon>Hexapoda</taxon>
        <taxon>Insecta</taxon>
        <taxon>Pterygota</taxon>
        <taxon>Neoptera</taxon>
        <taxon>Endopterygota</taxon>
        <taxon>Lepidoptera</taxon>
        <taxon>Glossata</taxon>
        <taxon>Ditrysia</taxon>
        <taxon>Papilionoidea</taxon>
        <taxon>Nymphalidae</taxon>
        <taxon>Danainae</taxon>
        <taxon>Danaini</taxon>
        <taxon>Danaina</taxon>
        <taxon>Danaus</taxon>
        <taxon>Anosia</taxon>
    </lineage>
</organism>
<proteinExistence type="predicted"/>
<dbReference type="AlphaFoldDB" id="A0A8J2RKQ0"/>
<evidence type="ECO:0000313" key="2">
    <source>
        <dbReference type="EMBL" id="CAG9585905.1"/>
    </source>
</evidence>
<gene>
    <name evidence="2" type="ORF">DCHRY22_LOCUS16229</name>
</gene>
<feature type="compositionally biased region" description="Basic residues" evidence="1">
    <location>
        <begin position="45"/>
        <end position="63"/>
    </location>
</feature>
<protein>
    <submittedName>
        <fullName evidence="2">(African queen) hypothetical protein</fullName>
    </submittedName>
</protein>
<evidence type="ECO:0000313" key="3">
    <source>
        <dbReference type="Proteomes" id="UP000789524"/>
    </source>
</evidence>
<comment type="caution">
    <text evidence="2">The sequence shown here is derived from an EMBL/GenBank/DDBJ whole genome shotgun (WGS) entry which is preliminary data.</text>
</comment>
<feature type="region of interest" description="Disordered" evidence="1">
    <location>
        <begin position="1"/>
        <end position="77"/>
    </location>
</feature>
<sequence>MQVVAWKAVSAPSTRPPRPGRPGAARQACLAPQPRAPSPAGRPRAALRRPHSCLSSRRARTPCRPRPERSVSSPCVL</sequence>
<keyword evidence="3" id="KW-1185">Reference proteome</keyword>